<protein>
    <submittedName>
        <fullName evidence="1">Mobile element protein</fullName>
    </submittedName>
</protein>
<dbReference type="AlphaFoldDB" id="A0A2A5T7N5"/>
<reference evidence="2" key="1">
    <citation type="submission" date="2017-04" db="EMBL/GenBank/DDBJ databases">
        <title>Genome evolution of the luminous symbionts of deep sea anglerfish.</title>
        <authorList>
            <person name="Hendry T.A."/>
        </authorList>
    </citation>
    <scope>NUCLEOTIDE SEQUENCE [LARGE SCALE GENOMIC DNA]</scope>
</reference>
<organism evidence="1 2">
    <name type="scientific">Candidatus Enterovibrio escicola</name>
    <dbReference type="NCBI Taxonomy" id="1927127"/>
    <lineage>
        <taxon>Bacteria</taxon>
        <taxon>Pseudomonadati</taxon>
        <taxon>Pseudomonadota</taxon>
        <taxon>Gammaproteobacteria</taxon>
        <taxon>Vibrionales</taxon>
        <taxon>Vibrionaceae</taxon>
        <taxon>Enterovibrio</taxon>
    </lineage>
</organism>
<comment type="caution">
    <text evidence="1">The sequence shown here is derived from an EMBL/GenBank/DDBJ whole genome shotgun (WGS) entry which is preliminary data.</text>
</comment>
<keyword evidence="2" id="KW-1185">Reference proteome</keyword>
<evidence type="ECO:0000313" key="2">
    <source>
        <dbReference type="Proteomes" id="UP000219020"/>
    </source>
</evidence>
<evidence type="ECO:0000313" key="1">
    <source>
        <dbReference type="EMBL" id="PCS24164.1"/>
    </source>
</evidence>
<proteinExistence type="predicted"/>
<sequence>MKRPLYQRDPIYNDAISLFDLAAEPQIVTNYGSSILTLIKEFERDFKSPILLTKSAYPLF</sequence>
<name>A0A2A5T7N5_9GAMM</name>
<dbReference type="Proteomes" id="UP000219020">
    <property type="component" value="Unassembled WGS sequence"/>
</dbReference>
<dbReference type="EMBL" id="NBYY01000003">
    <property type="protein sequence ID" value="PCS24164.1"/>
    <property type="molecule type" value="Genomic_DNA"/>
</dbReference>
<accession>A0A2A5T7N5</accession>
<gene>
    <name evidence="1" type="ORF">BTN49_0158</name>
</gene>